<keyword evidence="2" id="KW-1185">Reference proteome</keyword>
<dbReference type="EMBL" id="JASGXD010000013">
    <property type="protein sequence ID" value="KAK6001806.1"/>
    <property type="molecule type" value="Genomic_DNA"/>
</dbReference>
<evidence type="ECO:0000313" key="2">
    <source>
        <dbReference type="Proteomes" id="UP001341245"/>
    </source>
</evidence>
<evidence type="ECO:0000313" key="1">
    <source>
        <dbReference type="EMBL" id="KAK6001806.1"/>
    </source>
</evidence>
<protein>
    <submittedName>
        <fullName evidence="1">Uncharacterized protein</fullName>
    </submittedName>
</protein>
<accession>A0ABR0TCZ1</accession>
<organism evidence="1 2">
    <name type="scientific">Aureobasidium pullulans</name>
    <name type="common">Black yeast</name>
    <name type="synonym">Pullularia pullulans</name>
    <dbReference type="NCBI Taxonomy" id="5580"/>
    <lineage>
        <taxon>Eukaryota</taxon>
        <taxon>Fungi</taxon>
        <taxon>Dikarya</taxon>
        <taxon>Ascomycota</taxon>
        <taxon>Pezizomycotina</taxon>
        <taxon>Dothideomycetes</taxon>
        <taxon>Dothideomycetidae</taxon>
        <taxon>Dothideales</taxon>
        <taxon>Saccotheciaceae</taxon>
        <taxon>Aureobasidium</taxon>
    </lineage>
</organism>
<comment type="caution">
    <text evidence="1">The sequence shown here is derived from an EMBL/GenBank/DDBJ whole genome shotgun (WGS) entry which is preliminary data.</text>
</comment>
<dbReference type="Proteomes" id="UP001341245">
    <property type="component" value="Unassembled WGS sequence"/>
</dbReference>
<sequence>MTSTTDIALTNAVRINCSVSQKIYGRPVFESVTLTDWEVQKLMRPATLHNQSSQIARRIGIPLRASLEPQHERSSGIAMHWPYAVFLHMSCELNTEQNSKDWGLAPEYWSMNAGDAYVVREDGKLLCPKFLEVLCAWCYGELQPKFQVAMEEYYDVPVDKRKDVLALINLKGFEAYKEKFNKEGTIADYNWDPSRIMIEEMLRKIRAEGAEGAEKKTQE</sequence>
<proteinExistence type="predicted"/>
<gene>
    <name evidence="1" type="ORF">QM012_002296</name>
</gene>
<name>A0ABR0TCZ1_AURPU</name>
<reference evidence="1 2" key="1">
    <citation type="submission" date="2023-11" db="EMBL/GenBank/DDBJ databases">
        <title>Draft genome sequence and annotation of the polyextremotolerant black yeast-like fungus Aureobasidium pullulans NRRL 62042.</title>
        <authorList>
            <person name="Dielentheis-Frenken M.R.E."/>
            <person name="Wibberg D."/>
            <person name="Blank L.M."/>
            <person name="Tiso T."/>
        </authorList>
    </citation>
    <scope>NUCLEOTIDE SEQUENCE [LARGE SCALE GENOMIC DNA]</scope>
    <source>
        <strain evidence="1 2">NRRL 62042</strain>
    </source>
</reference>